<dbReference type="PANTHER" id="PTHR43221">
    <property type="entry name" value="PROTEASE HTPX"/>
    <property type="match status" value="1"/>
</dbReference>
<dbReference type="InterPro" id="IPR050083">
    <property type="entry name" value="HtpX_protease"/>
</dbReference>
<keyword evidence="10 14" id="KW-0482">Metalloprotease</keyword>
<evidence type="ECO:0000256" key="5">
    <source>
        <dbReference type="ARBA" id="ARBA00022692"/>
    </source>
</evidence>
<keyword evidence="3" id="KW-1003">Cell membrane</keyword>
<sequence>MRESKFKQLVTEYDHRARHAPGRFTAVTALWAVLGQFAILALLLLAMVGLAFAVGHLLNEPFQFSALLWALGFASLLWSTLAALWLRQQPLPGRVLKRSDAPKLFDLIDKVHQRCHVPSPDVVVLDTELNAAILQQPRLGLLGWHRNVLVLGLPLLMALDVKQLAAVVAHECGHLRGSHGKLGAWIYRTRRSWFRLAESRADAGGGMWLGDAALQLFFEVFFPRFNARAFVLSRQQEVEADVLARVAMGPKPVAEGLMIMAVQQRYLDEVFWPRMLRPAHTEPVPTGRPFRDMRLQMREAFVHPKAEHWLRDALRRVPAPGDTHPSLRERIQATEAPPLLPARPLHCAADALCAKALPKWLHWADEQWRKDVEITWATRYRLARRDAALLQDLAQEEAHGPGLAPPDLLLWARTAWRLEGRGSARLPLERLLRQHPQEGEPRYLMACLELDEASDPTSLQSRTAMRESGLARLEALAQQGHSEWAVAAARRLEEAYEAGEDFAALADLRSVRKALEAQDQQALEALYEFGGRVELSVPAFSARVMRPILDVLRREPAVGRAFFLKRTVSQAAGWSLYLLVVERKPGVPQPDPQHWWQALDEQIDMPLRLMVVDLEHPHWASPARQPLVEHLKRIEGACIYSGRSL</sequence>
<keyword evidence="7 14" id="KW-0378">Hydrolase</keyword>
<dbReference type="EC" id="3.4.24.-" evidence="14"/>
<evidence type="ECO:0000256" key="3">
    <source>
        <dbReference type="ARBA" id="ARBA00022475"/>
    </source>
</evidence>
<keyword evidence="9 12" id="KW-1133">Transmembrane helix</keyword>
<evidence type="ECO:0000256" key="7">
    <source>
        <dbReference type="ARBA" id="ARBA00022801"/>
    </source>
</evidence>
<dbReference type="EMBL" id="JAGQDG010000002">
    <property type="protein sequence ID" value="MBQ0935076.1"/>
    <property type="molecule type" value="Genomic_DNA"/>
</dbReference>
<evidence type="ECO:0000256" key="4">
    <source>
        <dbReference type="ARBA" id="ARBA00022670"/>
    </source>
</evidence>
<comment type="subcellular location">
    <subcellularLocation>
        <location evidence="2">Cell membrane</location>
        <topology evidence="2">Multi-pass membrane protein</topology>
    </subcellularLocation>
</comment>
<evidence type="ECO:0000259" key="13">
    <source>
        <dbReference type="Pfam" id="PF01435"/>
    </source>
</evidence>
<dbReference type="PANTHER" id="PTHR43221:SF1">
    <property type="entry name" value="PROTEASE HTPX"/>
    <property type="match status" value="1"/>
</dbReference>
<evidence type="ECO:0000256" key="10">
    <source>
        <dbReference type="ARBA" id="ARBA00023049"/>
    </source>
</evidence>
<proteinExistence type="predicted"/>
<dbReference type="Pfam" id="PF01435">
    <property type="entry name" value="Peptidase_M48"/>
    <property type="match status" value="1"/>
</dbReference>
<evidence type="ECO:0000256" key="2">
    <source>
        <dbReference type="ARBA" id="ARBA00004651"/>
    </source>
</evidence>
<dbReference type="Gene3D" id="3.30.2010.10">
    <property type="entry name" value="Metalloproteases ('zincins'), catalytic domain"/>
    <property type="match status" value="1"/>
</dbReference>
<evidence type="ECO:0000313" key="15">
    <source>
        <dbReference type="Proteomes" id="UP000672097"/>
    </source>
</evidence>
<name>A0ABS5DW42_9BURK</name>
<keyword evidence="5 12" id="KW-0812">Transmembrane</keyword>
<keyword evidence="6" id="KW-0479">Metal-binding</keyword>
<evidence type="ECO:0000256" key="11">
    <source>
        <dbReference type="ARBA" id="ARBA00023136"/>
    </source>
</evidence>
<dbReference type="RefSeq" id="WP_210807620.1">
    <property type="nucleotide sequence ID" value="NZ_JAGQDG010000002.1"/>
</dbReference>
<evidence type="ECO:0000256" key="8">
    <source>
        <dbReference type="ARBA" id="ARBA00022833"/>
    </source>
</evidence>
<dbReference type="CDD" id="cd07328">
    <property type="entry name" value="M48_Ste24p_like"/>
    <property type="match status" value="1"/>
</dbReference>
<dbReference type="InterPro" id="IPR001915">
    <property type="entry name" value="Peptidase_M48"/>
</dbReference>
<comment type="caution">
    <text evidence="14">The sequence shown here is derived from an EMBL/GenBank/DDBJ whole genome shotgun (WGS) entry which is preliminary data.</text>
</comment>
<evidence type="ECO:0000256" key="12">
    <source>
        <dbReference type="SAM" id="Phobius"/>
    </source>
</evidence>
<accession>A0ABS5DW42</accession>
<evidence type="ECO:0000256" key="9">
    <source>
        <dbReference type="ARBA" id="ARBA00022989"/>
    </source>
</evidence>
<keyword evidence="8" id="KW-0862">Zinc</keyword>
<keyword evidence="15" id="KW-1185">Reference proteome</keyword>
<feature type="transmembrane region" description="Helical" evidence="12">
    <location>
        <begin position="26"/>
        <end position="54"/>
    </location>
</feature>
<evidence type="ECO:0000313" key="14">
    <source>
        <dbReference type="EMBL" id="MBQ0935076.1"/>
    </source>
</evidence>
<keyword evidence="4" id="KW-0645">Protease</keyword>
<feature type="domain" description="Peptidase M48" evidence="13">
    <location>
        <begin position="148"/>
        <end position="335"/>
    </location>
</feature>
<dbReference type="Proteomes" id="UP000672097">
    <property type="component" value="Unassembled WGS sequence"/>
</dbReference>
<reference evidence="14 15" key="1">
    <citation type="submission" date="2021-04" db="EMBL/GenBank/DDBJ databases">
        <title>The genome sequence of type strain Ideonella paludis KCTC 32238.</title>
        <authorList>
            <person name="Liu Y."/>
        </authorList>
    </citation>
    <scope>NUCLEOTIDE SEQUENCE [LARGE SCALE GENOMIC DNA]</scope>
    <source>
        <strain evidence="14 15">KCTC 32238</strain>
    </source>
</reference>
<organism evidence="14 15">
    <name type="scientific">Ideonella paludis</name>
    <dbReference type="NCBI Taxonomy" id="1233411"/>
    <lineage>
        <taxon>Bacteria</taxon>
        <taxon>Pseudomonadati</taxon>
        <taxon>Pseudomonadota</taxon>
        <taxon>Betaproteobacteria</taxon>
        <taxon>Burkholderiales</taxon>
        <taxon>Sphaerotilaceae</taxon>
        <taxon>Ideonella</taxon>
    </lineage>
</organism>
<comment type="cofactor">
    <cofactor evidence="1">
        <name>Zn(2+)</name>
        <dbReference type="ChEBI" id="CHEBI:29105"/>
    </cofactor>
</comment>
<gene>
    <name evidence="14" type="ORF">KAK11_07050</name>
</gene>
<dbReference type="GO" id="GO:0008237">
    <property type="term" value="F:metallopeptidase activity"/>
    <property type="evidence" value="ECO:0007669"/>
    <property type="project" value="UniProtKB-KW"/>
</dbReference>
<evidence type="ECO:0000256" key="6">
    <source>
        <dbReference type="ARBA" id="ARBA00022723"/>
    </source>
</evidence>
<protein>
    <submittedName>
        <fullName evidence="14">M48 family metalloprotease</fullName>
        <ecNumber evidence="14">3.4.24.-</ecNumber>
    </submittedName>
</protein>
<evidence type="ECO:0000256" key="1">
    <source>
        <dbReference type="ARBA" id="ARBA00001947"/>
    </source>
</evidence>
<keyword evidence="11 12" id="KW-0472">Membrane</keyword>
<feature type="transmembrane region" description="Helical" evidence="12">
    <location>
        <begin position="66"/>
        <end position="86"/>
    </location>
</feature>